<dbReference type="GO" id="GO:0034704">
    <property type="term" value="C:calcium channel complex"/>
    <property type="evidence" value="ECO:0007669"/>
    <property type="project" value="TreeGrafter"/>
</dbReference>
<dbReference type="GO" id="GO:0030018">
    <property type="term" value="C:Z disc"/>
    <property type="evidence" value="ECO:0007669"/>
    <property type="project" value="TreeGrafter"/>
</dbReference>
<name>A0AAV4GPH3_9GAST</name>
<feature type="compositionally biased region" description="Low complexity" evidence="1">
    <location>
        <begin position="301"/>
        <end position="322"/>
    </location>
</feature>
<feature type="compositionally biased region" description="Polar residues" evidence="1">
    <location>
        <begin position="399"/>
        <end position="424"/>
    </location>
</feature>
<evidence type="ECO:0000256" key="1">
    <source>
        <dbReference type="SAM" id="MobiDB-lite"/>
    </source>
</evidence>
<dbReference type="InterPro" id="IPR043136">
    <property type="entry name" value="B30.2/SPRY_sf"/>
</dbReference>
<dbReference type="GO" id="GO:0005219">
    <property type="term" value="F:ryanodine-sensitive calcium-release channel activity"/>
    <property type="evidence" value="ECO:0007669"/>
    <property type="project" value="TreeGrafter"/>
</dbReference>
<dbReference type="SUPFAM" id="SSF49899">
    <property type="entry name" value="Concanavalin A-like lectins/glucanases"/>
    <property type="match status" value="1"/>
</dbReference>
<gene>
    <name evidence="3" type="ORF">ElyMa_002479800</name>
</gene>
<evidence type="ECO:0000259" key="2">
    <source>
        <dbReference type="PROSITE" id="PS50188"/>
    </source>
</evidence>
<dbReference type="Gene3D" id="2.60.120.920">
    <property type="match status" value="1"/>
</dbReference>
<organism evidence="3 4">
    <name type="scientific">Elysia marginata</name>
    <dbReference type="NCBI Taxonomy" id="1093978"/>
    <lineage>
        <taxon>Eukaryota</taxon>
        <taxon>Metazoa</taxon>
        <taxon>Spiralia</taxon>
        <taxon>Lophotrochozoa</taxon>
        <taxon>Mollusca</taxon>
        <taxon>Gastropoda</taxon>
        <taxon>Heterobranchia</taxon>
        <taxon>Euthyneura</taxon>
        <taxon>Panpulmonata</taxon>
        <taxon>Sacoglossa</taxon>
        <taxon>Placobranchoidea</taxon>
        <taxon>Plakobranchidae</taxon>
        <taxon>Elysia</taxon>
    </lineage>
</organism>
<protein>
    <submittedName>
        <fullName evidence="3">Ryanodine receptor</fullName>
    </submittedName>
</protein>
<proteinExistence type="predicted"/>
<feature type="compositionally biased region" description="Low complexity" evidence="1">
    <location>
        <begin position="375"/>
        <end position="398"/>
    </location>
</feature>
<keyword evidence="3" id="KW-0675">Receptor</keyword>
<accession>A0AAV4GPH3</accession>
<dbReference type="InterPro" id="IPR003877">
    <property type="entry name" value="SPRY_dom"/>
</dbReference>
<dbReference type="InterPro" id="IPR001870">
    <property type="entry name" value="B30.2/SPRY"/>
</dbReference>
<dbReference type="AlphaFoldDB" id="A0AAV4GPH3"/>
<dbReference type="Pfam" id="PF00622">
    <property type="entry name" value="SPRY"/>
    <property type="match status" value="1"/>
</dbReference>
<feature type="region of interest" description="Disordered" evidence="1">
    <location>
        <begin position="262"/>
        <end position="424"/>
    </location>
</feature>
<comment type="caution">
    <text evidence="3">The sequence shown here is derived from an EMBL/GenBank/DDBJ whole genome shotgun (WGS) entry which is preliminary data.</text>
</comment>
<keyword evidence="4" id="KW-1185">Reference proteome</keyword>
<dbReference type="GO" id="GO:0006941">
    <property type="term" value="P:striated muscle contraction"/>
    <property type="evidence" value="ECO:0007669"/>
    <property type="project" value="TreeGrafter"/>
</dbReference>
<dbReference type="GO" id="GO:0005790">
    <property type="term" value="C:smooth endoplasmic reticulum"/>
    <property type="evidence" value="ECO:0007669"/>
    <property type="project" value="TreeGrafter"/>
</dbReference>
<feature type="domain" description="B30.2/SPRY" evidence="2">
    <location>
        <begin position="1"/>
        <end position="176"/>
    </location>
</feature>
<dbReference type="Proteomes" id="UP000762676">
    <property type="component" value="Unassembled WGS sequence"/>
</dbReference>
<dbReference type="GO" id="GO:0042383">
    <property type="term" value="C:sarcolemma"/>
    <property type="evidence" value="ECO:0007669"/>
    <property type="project" value="TreeGrafter"/>
</dbReference>
<dbReference type="PANTHER" id="PTHR46399">
    <property type="entry name" value="B30.2/SPRY DOMAIN-CONTAINING PROTEIN"/>
    <property type="match status" value="1"/>
</dbReference>
<dbReference type="InterPro" id="IPR015925">
    <property type="entry name" value="Ryanodine_IP3_receptor"/>
</dbReference>
<dbReference type="EMBL" id="BMAT01005067">
    <property type="protein sequence ID" value="GFR86941.1"/>
    <property type="molecule type" value="Genomic_DNA"/>
</dbReference>
<dbReference type="InterPro" id="IPR013320">
    <property type="entry name" value="ConA-like_dom_sf"/>
</dbReference>
<dbReference type="GO" id="GO:0014808">
    <property type="term" value="P:release of sequestered calcium ion into cytosol by sarcoplasmic reticulum"/>
    <property type="evidence" value="ECO:0007669"/>
    <property type="project" value="TreeGrafter"/>
</dbReference>
<evidence type="ECO:0000313" key="4">
    <source>
        <dbReference type="Proteomes" id="UP000762676"/>
    </source>
</evidence>
<sequence>MNIFFYILLTEESKLQSRLIALGLAPVVATETNQAPVLTRTYRAEKTYAVTSGKWYYEFEVISTGYMKVGWATVSAEPSTELGTDGTSYAFDGYMARKWHLGSEAYGKVWSAGDVIGCLLDLHDSTICYIPAFTLGPHQKGKLNLGQDINGLKFFTNCGLQEGYEPFCVNMVRPLTLWYGKHEPIFETVTSDDSSLVVSRVSGGPNSSPCLKITSKTFGTLEKVHLEYLRLSLPVTCKDEFVSSREKQMAQQVLEKRLNLESMRRRGDLDPEEELATGSSGSSTIVPGMPHTSANPHNGRGWSACASNGSASASSSGIAQPSRTNTNPGTSSSLVSSNNAIPNTSTVTTNGGSKIKDKTASGGLVSTVRTNADGSNSSSTHRSTSDNSIITNNSGNSSMLTNDSGPSSSVNSLEKGASSSTRSTGACFCFL</sequence>
<reference evidence="3 4" key="1">
    <citation type="journal article" date="2021" name="Elife">
        <title>Chloroplast acquisition without the gene transfer in kleptoplastic sea slugs, Plakobranchus ocellatus.</title>
        <authorList>
            <person name="Maeda T."/>
            <person name="Takahashi S."/>
            <person name="Yoshida T."/>
            <person name="Shimamura S."/>
            <person name="Takaki Y."/>
            <person name="Nagai Y."/>
            <person name="Toyoda A."/>
            <person name="Suzuki Y."/>
            <person name="Arimoto A."/>
            <person name="Ishii H."/>
            <person name="Satoh N."/>
            <person name="Nishiyama T."/>
            <person name="Hasebe M."/>
            <person name="Maruyama T."/>
            <person name="Minagawa J."/>
            <person name="Obokata J."/>
            <person name="Shigenobu S."/>
        </authorList>
    </citation>
    <scope>NUCLEOTIDE SEQUENCE [LARGE SCALE GENOMIC DNA]</scope>
</reference>
<evidence type="ECO:0000313" key="3">
    <source>
        <dbReference type="EMBL" id="GFR86941.1"/>
    </source>
</evidence>
<dbReference type="PANTHER" id="PTHR46399:SF8">
    <property type="entry name" value="B30.2_SPRY DOMAIN-CONTAINING PROTEIN"/>
    <property type="match status" value="1"/>
</dbReference>
<dbReference type="SMART" id="SM00449">
    <property type="entry name" value="SPRY"/>
    <property type="match status" value="1"/>
</dbReference>
<dbReference type="GO" id="GO:0033017">
    <property type="term" value="C:sarcoplasmic reticulum membrane"/>
    <property type="evidence" value="ECO:0007669"/>
    <property type="project" value="TreeGrafter"/>
</dbReference>
<feature type="compositionally biased region" description="Polar residues" evidence="1">
    <location>
        <begin position="323"/>
        <end position="352"/>
    </location>
</feature>
<dbReference type="PROSITE" id="PS50188">
    <property type="entry name" value="B302_SPRY"/>
    <property type="match status" value="1"/>
</dbReference>